<proteinExistence type="predicted"/>
<dbReference type="EMBL" id="AFBB01000011">
    <property type="protein sequence ID" value="EGF14289.1"/>
    <property type="molecule type" value="Genomic_DNA"/>
</dbReference>
<sequence>MDLYDISRIYPSLDKSYITGIIEICNKPISHHHLHKKKAPTSL</sequence>
<dbReference type="AlphaFoldDB" id="F2BWS8"/>
<accession>F2BWS8</accession>
<reference evidence="1 2" key="1">
    <citation type="submission" date="2011-02" db="EMBL/GenBank/DDBJ databases">
        <authorList>
            <person name="Muzny D."/>
            <person name="Qin X."/>
            <person name="Deng J."/>
            <person name="Jiang H."/>
            <person name="Liu Y."/>
            <person name="Qu J."/>
            <person name="Song X.-Z."/>
            <person name="Zhang L."/>
            <person name="Thornton R."/>
            <person name="Coyle M."/>
            <person name="Francisco L."/>
            <person name="Jackson L."/>
            <person name="Javaid M."/>
            <person name="Korchina V."/>
            <person name="Kovar C."/>
            <person name="Mata R."/>
            <person name="Mathew T."/>
            <person name="Ngo R."/>
            <person name="Nguyen L."/>
            <person name="Nguyen N."/>
            <person name="Okwuonu G."/>
            <person name="Ongeri F."/>
            <person name="Pham C."/>
            <person name="Simmons D."/>
            <person name="Wilczek-Boney K."/>
            <person name="Hale W."/>
            <person name="Jakkamsetti A."/>
            <person name="Pham P."/>
            <person name="Ruth R."/>
            <person name="San Lucas F."/>
            <person name="Warren J."/>
            <person name="Zhang J."/>
            <person name="Zhao Z."/>
            <person name="Zhou C."/>
            <person name="Zhu D."/>
            <person name="Lee S."/>
            <person name="Bess C."/>
            <person name="Blankenburg K."/>
            <person name="Forbes L."/>
            <person name="Fu Q."/>
            <person name="Gubbala S."/>
            <person name="Hirani K."/>
            <person name="Jayaseelan J.C."/>
            <person name="Lara F."/>
            <person name="Munidasa M."/>
            <person name="Palculict T."/>
            <person name="Patil S."/>
            <person name="Pu L.-L."/>
            <person name="Saada N."/>
            <person name="Tang L."/>
            <person name="Weissenberger G."/>
            <person name="Zhu Y."/>
            <person name="Hemphill L."/>
            <person name="Shang Y."/>
            <person name="Youmans B."/>
            <person name="Ayvaz T."/>
            <person name="Ross M."/>
            <person name="Santibanez J."/>
            <person name="Aqrawi P."/>
            <person name="Gross S."/>
            <person name="Joshi V."/>
            <person name="Fowler G."/>
            <person name="Nazareth L."/>
            <person name="Reid J."/>
            <person name="Worley K."/>
            <person name="Petrosino J."/>
            <person name="Highlander S."/>
            <person name="Gibbs R."/>
        </authorList>
    </citation>
    <scope>NUCLEOTIDE SEQUENCE [LARGE SCALE GENOMIC DNA]</scope>
    <source>
        <strain evidence="1 2">DSM 19965</strain>
    </source>
</reference>
<evidence type="ECO:0000313" key="1">
    <source>
        <dbReference type="EMBL" id="EGF14289.1"/>
    </source>
</evidence>
<name>F2BWS8_9FIRM</name>
<keyword evidence="2" id="KW-1185">Reference proteome</keyword>
<evidence type="ECO:0000313" key="2">
    <source>
        <dbReference type="Proteomes" id="UP000003503"/>
    </source>
</evidence>
<organism evidence="1 2">
    <name type="scientific">Dialister micraerophilus DSM 19965</name>
    <dbReference type="NCBI Taxonomy" id="888062"/>
    <lineage>
        <taxon>Bacteria</taxon>
        <taxon>Bacillati</taxon>
        <taxon>Bacillota</taxon>
        <taxon>Negativicutes</taxon>
        <taxon>Veillonellales</taxon>
        <taxon>Veillonellaceae</taxon>
        <taxon>Dialister</taxon>
    </lineage>
</organism>
<protein>
    <submittedName>
        <fullName evidence="1">Uncharacterized protein</fullName>
    </submittedName>
</protein>
<gene>
    <name evidence="1" type="ORF">HMPREF9083_0646</name>
</gene>
<dbReference type="Proteomes" id="UP000003503">
    <property type="component" value="Unassembled WGS sequence"/>
</dbReference>
<comment type="caution">
    <text evidence="1">The sequence shown here is derived from an EMBL/GenBank/DDBJ whole genome shotgun (WGS) entry which is preliminary data.</text>
</comment>
<dbReference type="HOGENOM" id="CLU_3232759_0_0_9"/>